<gene>
    <name evidence="1" type="ORF">BJY01DRAFT_244886</name>
</gene>
<evidence type="ECO:0000313" key="2">
    <source>
        <dbReference type="Proteomes" id="UP001610446"/>
    </source>
</evidence>
<comment type="caution">
    <text evidence="1">The sequence shown here is derived from an EMBL/GenBank/DDBJ whole genome shotgun (WGS) entry which is preliminary data.</text>
</comment>
<proteinExistence type="predicted"/>
<organism evidence="1 2">
    <name type="scientific">Aspergillus pseudoustus</name>
    <dbReference type="NCBI Taxonomy" id="1810923"/>
    <lineage>
        <taxon>Eukaryota</taxon>
        <taxon>Fungi</taxon>
        <taxon>Dikarya</taxon>
        <taxon>Ascomycota</taxon>
        <taxon>Pezizomycotina</taxon>
        <taxon>Eurotiomycetes</taxon>
        <taxon>Eurotiomycetidae</taxon>
        <taxon>Eurotiales</taxon>
        <taxon>Aspergillaceae</taxon>
        <taxon>Aspergillus</taxon>
        <taxon>Aspergillus subgen. Nidulantes</taxon>
    </lineage>
</organism>
<reference evidence="1 2" key="1">
    <citation type="submission" date="2024-07" db="EMBL/GenBank/DDBJ databases">
        <title>Section-level genome sequencing and comparative genomics of Aspergillus sections Usti and Cavernicolus.</title>
        <authorList>
            <consortium name="Lawrence Berkeley National Laboratory"/>
            <person name="Nybo J.L."/>
            <person name="Vesth T.C."/>
            <person name="Theobald S."/>
            <person name="Frisvad J.C."/>
            <person name="Larsen T.O."/>
            <person name="Kjaerboelling I."/>
            <person name="Rothschild-Mancinelli K."/>
            <person name="Lyhne E.K."/>
            <person name="Kogle M.E."/>
            <person name="Barry K."/>
            <person name="Clum A."/>
            <person name="Na H."/>
            <person name="Ledsgaard L."/>
            <person name="Lin J."/>
            <person name="Lipzen A."/>
            <person name="Kuo A."/>
            <person name="Riley R."/>
            <person name="Mondo S."/>
            <person name="Labutti K."/>
            <person name="Haridas S."/>
            <person name="Pangalinan J."/>
            <person name="Salamov A.A."/>
            <person name="Simmons B.A."/>
            <person name="Magnuson J.K."/>
            <person name="Chen J."/>
            <person name="Drula E."/>
            <person name="Henrissat B."/>
            <person name="Wiebenga A."/>
            <person name="Lubbers R.J."/>
            <person name="Gomes A.C."/>
            <person name="Makela M.R."/>
            <person name="Stajich J."/>
            <person name="Grigoriev I.V."/>
            <person name="Mortensen U.H."/>
            <person name="De Vries R.P."/>
            <person name="Baker S.E."/>
            <person name="Andersen M.R."/>
        </authorList>
    </citation>
    <scope>NUCLEOTIDE SEQUENCE [LARGE SCALE GENOMIC DNA]</scope>
    <source>
        <strain evidence="1 2">CBS 123904</strain>
    </source>
</reference>
<accession>A0ABR4KHM9</accession>
<evidence type="ECO:0000313" key="1">
    <source>
        <dbReference type="EMBL" id="KAL2851552.1"/>
    </source>
</evidence>
<dbReference type="EMBL" id="JBFXLU010000029">
    <property type="protein sequence ID" value="KAL2851552.1"/>
    <property type="molecule type" value="Genomic_DNA"/>
</dbReference>
<sequence length="191" mass="21306">MATTKLTAGEEYRLYRAGVDLTLSNTANINANANARSGWWGFAENLTQKSLHMMHGELDECLRFNWFVLVEPLEDTSTERDRFRPVARHEVGAIWNTDQGFLPNGQRMFPLGCPPPHLKPKEGDIVRGFWQERQPVGPAGCRDVPLRVGVGRVTEVIEDYGFCFVLPRDGGADGAVASWFFGQTGLEPGRV</sequence>
<keyword evidence="2" id="KW-1185">Reference proteome</keyword>
<protein>
    <submittedName>
        <fullName evidence="1">Uncharacterized protein</fullName>
    </submittedName>
</protein>
<name>A0ABR4KHM9_9EURO</name>
<dbReference type="Proteomes" id="UP001610446">
    <property type="component" value="Unassembled WGS sequence"/>
</dbReference>